<protein>
    <recommendedName>
        <fullName evidence="4">Bacterial Pleckstrin homology domain-containing protein</fullName>
    </recommendedName>
</protein>
<keyword evidence="1" id="KW-0472">Membrane</keyword>
<evidence type="ECO:0000313" key="3">
    <source>
        <dbReference type="Proteomes" id="UP001589773"/>
    </source>
</evidence>
<sequence length="211" mass="23192">MTFDIPAAGSGPYLTLLGITLLPALLPVLLARRRTLAANLKTMLACVLLILPFTAFLAADVSRNSLQVRDGKVQVKAGYFREYERKLADFDLAGARHGNYAAIDPAQIAWRSNGVGLPGYLAGRFTGEDRSKLFVVMTDRERVVYLPAKGGQSLLVSVKQGEQLLEALRNAQLQLTRRDWPVAQPCPASHAGYRMIPAGWRGMPPFAWEAR</sequence>
<feature type="transmembrane region" description="Helical" evidence="1">
    <location>
        <begin position="42"/>
        <end position="59"/>
    </location>
</feature>
<comment type="caution">
    <text evidence="2">The sequence shown here is derived from an EMBL/GenBank/DDBJ whole genome shotgun (WGS) entry which is preliminary data.</text>
</comment>
<gene>
    <name evidence="2" type="ORF">ACFFJK_05070</name>
</gene>
<proteinExistence type="predicted"/>
<keyword evidence="1" id="KW-1133">Transmembrane helix</keyword>
<name>A0ABV6FCL7_9BURK</name>
<organism evidence="2 3">
    <name type="scientific">Massilia consociata</name>
    <dbReference type="NCBI Taxonomy" id="760117"/>
    <lineage>
        <taxon>Bacteria</taxon>
        <taxon>Pseudomonadati</taxon>
        <taxon>Pseudomonadota</taxon>
        <taxon>Betaproteobacteria</taxon>
        <taxon>Burkholderiales</taxon>
        <taxon>Oxalobacteraceae</taxon>
        <taxon>Telluria group</taxon>
        <taxon>Massilia</taxon>
    </lineage>
</organism>
<accession>A0ABV6FCL7</accession>
<reference evidence="2 3" key="1">
    <citation type="submission" date="2024-09" db="EMBL/GenBank/DDBJ databases">
        <authorList>
            <person name="Sun Q."/>
            <person name="Mori K."/>
        </authorList>
    </citation>
    <scope>NUCLEOTIDE SEQUENCE [LARGE SCALE GENOMIC DNA]</scope>
    <source>
        <strain evidence="2 3">CCM 7792</strain>
    </source>
</reference>
<dbReference type="RefSeq" id="WP_379678054.1">
    <property type="nucleotide sequence ID" value="NZ_JBHLWP010000006.1"/>
</dbReference>
<dbReference type="EMBL" id="JBHLWP010000006">
    <property type="protein sequence ID" value="MFC0251254.1"/>
    <property type="molecule type" value="Genomic_DNA"/>
</dbReference>
<evidence type="ECO:0000313" key="2">
    <source>
        <dbReference type="EMBL" id="MFC0251254.1"/>
    </source>
</evidence>
<evidence type="ECO:0008006" key="4">
    <source>
        <dbReference type="Google" id="ProtNLM"/>
    </source>
</evidence>
<keyword evidence="1" id="KW-0812">Transmembrane</keyword>
<keyword evidence="3" id="KW-1185">Reference proteome</keyword>
<evidence type="ECO:0000256" key="1">
    <source>
        <dbReference type="SAM" id="Phobius"/>
    </source>
</evidence>
<feature type="transmembrane region" description="Helical" evidence="1">
    <location>
        <begin position="12"/>
        <end position="30"/>
    </location>
</feature>
<dbReference type="Proteomes" id="UP001589773">
    <property type="component" value="Unassembled WGS sequence"/>
</dbReference>